<evidence type="ECO:0000313" key="2">
    <source>
        <dbReference type="Proteomes" id="UP000000763"/>
    </source>
</evidence>
<name>Q33AJ3_ORYSJ</name>
<evidence type="ECO:0000313" key="1">
    <source>
        <dbReference type="EMBL" id="AAM01182.2"/>
    </source>
</evidence>
<dbReference type="Proteomes" id="UP000000763">
    <property type="component" value="Chromosome 10"/>
</dbReference>
<reference evidence="2" key="1">
    <citation type="journal article" date="2005" name="Nature">
        <title>The map-based sequence of the rice genome.</title>
        <authorList>
            <consortium name="International rice genome sequencing project (IRGSP)"/>
            <person name="Matsumoto T."/>
            <person name="Wu J."/>
            <person name="Kanamori H."/>
            <person name="Katayose Y."/>
            <person name="Fujisawa M."/>
            <person name="Namiki N."/>
            <person name="Mizuno H."/>
            <person name="Yamamoto K."/>
            <person name="Antonio B.A."/>
            <person name="Baba T."/>
            <person name="Sakata K."/>
            <person name="Nagamura Y."/>
            <person name="Aoki H."/>
            <person name="Arikawa K."/>
            <person name="Arita K."/>
            <person name="Bito T."/>
            <person name="Chiden Y."/>
            <person name="Fujitsuka N."/>
            <person name="Fukunaka R."/>
            <person name="Hamada M."/>
            <person name="Harada C."/>
            <person name="Hayashi A."/>
            <person name="Hijishita S."/>
            <person name="Honda M."/>
            <person name="Hosokawa S."/>
            <person name="Ichikawa Y."/>
            <person name="Idonuma A."/>
            <person name="Iijima M."/>
            <person name="Ikeda M."/>
            <person name="Ikeno M."/>
            <person name="Ito K."/>
            <person name="Ito S."/>
            <person name="Ito T."/>
            <person name="Ito Y."/>
            <person name="Ito Y."/>
            <person name="Iwabuchi A."/>
            <person name="Kamiya K."/>
            <person name="Karasawa W."/>
            <person name="Kurita K."/>
            <person name="Katagiri S."/>
            <person name="Kikuta A."/>
            <person name="Kobayashi H."/>
            <person name="Kobayashi N."/>
            <person name="Machita K."/>
            <person name="Maehara T."/>
            <person name="Masukawa M."/>
            <person name="Mizubayashi T."/>
            <person name="Mukai Y."/>
            <person name="Nagasaki H."/>
            <person name="Nagata Y."/>
            <person name="Naito S."/>
            <person name="Nakashima M."/>
            <person name="Nakama Y."/>
            <person name="Nakamichi Y."/>
            <person name="Nakamura M."/>
            <person name="Meguro A."/>
            <person name="Negishi M."/>
            <person name="Ohta I."/>
            <person name="Ohta T."/>
            <person name="Okamoto M."/>
            <person name="Ono N."/>
            <person name="Saji S."/>
            <person name="Sakaguchi M."/>
            <person name="Sakai K."/>
            <person name="Shibata M."/>
            <person name="Shimokawa T."/>
            <person name="Song J."/>
            <person name="Takazaki Y."/>
            <person name="Terasawa K."/>
            <person name="Tsugane M."/>
            <person name="Tsuji K."/>
            <person name="Ueda S."/>
            <person name="Waki K."/>
            <person name="Yamagata H."/>
            <person name="Yamamoto M."/>
            <person name="Yamamoto S."/>
            <person name="Yamane H."/>
            <person name="Yoshiki S."/>
            <person name="Yoshihara R."/>
            <person name="Yukawa K."/>
            <person name="Zhong H."/>
            <person name="Yano M."/>
            <person name="Yuan Q."/>
            <person name="Ouyang S."/>
            <person name="Liu J."/>
            <person name="Jones K.M."/>
            <person name="Gansberger K."/>
            <person name="Moffat K."/>
            <person name="Hill J."/>
            <person name="Bera J."/>
            <person name="Fadrosh D."/>
            <person name="Jin S."/>
            <person name="Johri S."/>
            <person name="Kim M."/>
            <person name="Overton L."/>
            <person name="Reardon M."/>
            <person name="Tsitrin T."/>
            <person name="Vuong H."/>
            <person name="Weaver B."/>
            <person name="Ciecko A."/>
            <person name="Tallon L."/>
            <person name="Jackson J."/>
            <person name="Pai G."/>
            <person name="Aken S.V."/>
            <person name="Utterback T."/>
            <person name="Reidmuller S."/>
            <person name="Feldblyum T."/>
            <person name="Hsiao J."/>
            <person name="Zismann V."/>
            <person name="Iobst S."/>
            <person name="de Vazeille A.R."/>
            <person name="Buell C.R."/>
            <person name="Ying K."/>
            <person name="Li Y."/>
            <person name="Lu T."/>
            <person name="Huang Y."/>
            <person name="Zhao Q."/>
            <person name="Feng Q."/>
            <person name="Zhang L."/>
            <person name="Zhu J."/>
            <person name="Weng Q."/>
            <person name="Mu J."/>
            <person name="Lu Y."/>
            <person name="Fan D."/>
            <person name="Liu Y."/>
            <person name="Guan J."/>
            <person name="Zhang Y."/>
            <person name="Yu S."/>
            <person name="Liu X."/>
            <person name="Zhang Y."/>
            <person name="Hong G."/>
            <person name="Han B."/>
            <person name="Choisne N."/>
            <person name="Demange N."/>
            <person name="Orjeda G."/>
            <person name="Samain S."/>
            <person name="Cattolico L."/>
            <person name="Pelletier E."/>
            <person name="Couloux A."/>
            <person name="Segurens B."/>
            <person name="Wincker P."/>
            <person name="D'Hont A."/>
            <person name="Scarpelli C."/>
            <person name="Weissenbach J."/>
            <person name="Salanoubat M."/>
            <person name="Quetier F."/>
            <person name="Yu Y."/>
            <person name="Kim H.R."/>
            <person name="Rambo T."/>
            <person name="Currie J."/>
            <person name="Collura K."/>
            <person name="Luo M."/>
            <person name="Yang T."/>
            <person name="Ammiraju J.S.S."/>
            <person name="Engler F."/>
            <person name="Soderlund C."/>
            <person name="Wing R.A."/>
            <person name="Palmer L.E."/>
            <person name="de la Bastide M."/>
            <person name="Spiegel L."/>
            <person name="Nascimento L."/>
            <person name="Zutavern T."/>
            <person name="O'Shaughnessy A."/>
            <person name="Dike S."/>
            <person name="Dedhia N."/>
            <person name="Preston R."/>
            <person name="Balija V."/>
            <person name="McCombie W.R."/>
            <person name="Chow T."/>
            <person name="Chen H."/>
            <person name="Chung M."/>
            <person name="Chen C."/>
            <person name="Shaw J."/>
            <person name="Wu H."/>
            <person name="Hsiao K."/>
            <person name="Chao Y."/>
            <person name="Chu M."/>
            <person name="Cheng C."/>
            <person name="Hour A."/>
            <person name="Lee P."/>
            <person name="Lin S."/>
            <person name="Lin Y."/>
            <person name="Liou J."/>
            <person name="Liu S."/>
            <person name="Hsing Y."/>
            <person name="Raghuvanshi S."/>
            <person name="Mohanty A."/>
            <person name="Bharti A.K."/>
            <person name="Gaur A."/>
            <person name="Gupta V."/>
            <person name="Kumar D."/>
            <person name="Ravi V."/>
            <person name="Vij S."/>
            <person name="Kapur A."/>
            <person name="Khurana P."/>
            <person name="Khurana P."/>
            <person name="Khurana J.P."/>
            <person name="Tyagi A.K."/>
            <person name="Gaikwad K."/>
            <person name="Singh A."/>
            <person name="Dalal V."/>
            <person name="Srivastava S."/>
            <person name="Dixit A."/>
            <person name="Pal A.K."/>
            <person name="Ghazi I.A."/>
            <person name="Yadav M."/>
            <person name="Pandit A."/>
            <person name="Bhargava A."/>
            <person name="Sureshbabu K."/>
            <person name="Batra K."/>
            <person name="Sharma T.R."/>
            <person name="Mohapatra T."/>
            <person name="Singh N.K."/>
            <person name="Messing J."/>
            <person name="Nelson A.B."/>
            <person name="Fuks G."/>
            <person name="Kavchok S."/>
            <person name="Keizer G."/>
            <person name="Linton E."/>
            <person name="Llaca V."/>
            <person name="Song R."/>
            <person name="Tanyolac B."/>
            <person name="Young S."/>
            <person name="Ho-Il K."/>
            <person name="Hahn J.H."/>
            <person name="Sangsakoo G."/>
            <person name="Vanavichit A."/>
            <person name="de Mattos Luiz.A.T."/>
            <person name="Zimmer P.D."/>
            <person name="Malone G."/>
            <person name="Dellagostin O."/>
            <person name="de Oliveira A.C."/>
            <person name="Bevan M."/>
            <person name="Bancroft I."/>
            <person name="Minx P."/>
            <person name="Cordum H."/>
            <person name="Wilson R."/>
            <person name="Cheng Z."/>
            <person name="Jin W."/>
            <person name="Jiang J."/>
            <person name="Leong S.A."/>
            <person name="Iwama H."/>
            <person name="Gojobori T."/>
            <person name="Itoh T."/>
            <person name="Niimura Y."/>
            <person name="Fujii Y."/>
            <person name="Habara T."/>
            <person name="Sakai H."/>
            <person name="Sato Y."/>
            <person name="Wilson G."/>
            <person name="Kumar K."/>
            <person name="McCouch S."/>
            <person name="Juretic N."/>
            <person name="Hoen D."/>
            <person name="Wright S."/>
            <person name="Bruskiewich R."/>
            <person name="Bureau T."/>
            <person name="Miyao A."/>
            <person name="Hirochika H."/>
            <person name="Nishikawa T."/>
            <person name="Kadowaki K."/>
            <person name="Sugiura M."/>
            <person name="Burr B."/>
            <person name="Sasaki T."/>
        </authorList>
    </citation>
    <scope>NUCLEOTIDE SEQUENCE [LARGE SCALE GENOMIC DNA]</scope>
    <source>
        <strain evidence="2">cv. Nipponbare</strain>
    </source>
</reference>
<dbReference type="EMBL" id="AC113336">
    <property type="protein sequence ID" value="AAM01182.2"/>
    <property type="molecule type" value="Genomic_DNA"/>
</dbReference>
<sequence>MDPQARCNCPGNRFNYHNRHKDPPVSDPEKCGGLLGQPRFGQTLAASAQVGSARGRSGWLADGGCKGKMDNSHGYNHHTDPIKGGAHFILNILKQRCRVVFINVTNYQS</sequence>
<dbReference type="AlphaFoldDB" id="Q33AJ3"/>
<protein>
    <submittedName>
        <fullName evidence="1">Uncharacterized protein</fullName>
    </submittedName>
</protein>
<proteinExistence type="predicted"/>
<accession>Q33AJ3</accession>
<gene>
    <name evidence="1" type="ORF">OSJNBa0011A24.25</name>
</gene>
<reference evidence="2" key="2">
    <citation type="journal article" date="2008" name="Nucleic Acids Res.">
        <title>The rice annotation project database (RAP-DB): 2008 update.</title>
        <authorList>
            <consortium name="The rice annotation project (RAP)"/>
        </authorList>
    </citation>
    <scope>GENOME REANNOTATION</scope>
    <source>
        <strain evidence="2">cv. Nipponbare</strain>
    </source>
</reference>
<organism evidence="1 2">
    <name type="scientific">Oryza sativa subsp. japonica</name>
    <name type="common">Rice</name>
    <dbReference type="NCBI Taxonomy" id="39947"/>
    <lineage>
        <taxon>Eukaryota</taxon>
        <taxon>Viridiplantae</taxon>
        <taxon>Streptophyta</taxon>
        <taxon>Embryophyta</taxon>
        <taxon>Tracheophyta</taxon>
        <taxon>Spermatophyta</taxon>
        <taxon>Magnoliopsida</taxon>
        <taxon>Liliopsida</taxon>
        <taxon>Poales</taxon>
        <taxon>Poaceae</taxon>
        <taxon>BOP clade</taxon>
        <taxon>Oryzoideae</taxon>
        <taxon>Oryzeae</taxon>
        <taxon>Oryzinae</taxon>
        <taxon>Oryza</taxon>
        <taxon>Oryza sativa</taxon>
    </lineage>
</organism>